<dbReference type="AlphaFoldDB" id="A0A9J5W7U2"/>
<feature type="region of interest" description="Disordered" evidence="1">
    <location>
        <begin position="173"/>
        <end position="219"/>
    </location>
</feature>
<accession>A0A9J5W7U2</accession>
<feature type="region of interest" description="Disordered" evidence="1">
    <location>
        <begin position="667"/>
        <end position="710"/>
    </location>
</feature>
<dbReference type="EMBL" id="JACXVP010000012">
    <property type="protein sequence ID" value="KAG5571577.1"/>
    <property type="molecule type" value="Genomic_DNA"/>
</dbReference>
<feature type="domain" description="DUF4283" evidence="2">
    <location>
        <begin position="381"/>
        <end position="440"/>
    </location>
</feature>
<evidence type="ECO:0000313" key="3">
    <source>
        <dbReference type="EMBL" id="KAG5571577.1"/>
    </source>
</evidence>
<evidence type="ECO:0000256" key="1">
    <source>
        <dbReference type="SAM" id="MobiDB-lite"/>
    </source>
</evidence>
<feature type="compositionally biased region" description="Polar residues" evidence="1">
    <location>
        <begin position="686"/>
        <end position="710"/>
    </location>
</feature>
<evidence type="ECO:0000313" key="4">
    <source>
        <dbReference type="Proteomes" id="UP000824120"/>
    </source>
</evidence>
<feature type="compositionally biased region" description="Basic and acidic residues" evidence="1">
    <location>
        <begin position="667"/>
        <end position="679"/>
    </location>
</feature>
<dbReference type="InterPro" id="IPR040256">
    <property type="entry name" value="At4g02000-like"/>
</dbReference>
<reference evidence="3 4" key="1">
    <citation type="submission" date="2020-09" db="EMBL/GenBank/DDBJ databases">
        <title>De no assembly of potato wild relative species, Solanum commersonii.</title>
        <authorList>
            <person name="Cho K."/>
        </authorList>
    </citation>
    <scope>NUCLEOTIDE SEQUENCE [LARGE SCALE GENOMIC DNA]</scope>
    <source>
        <strain evidence="3">LZ3.2</strain>
        <tissue evidence="3">Leaf</tissue>
    </source>
</reference>
<keyword evidence="4" id="KW-1185">Reference proteome</keyword>
<feature type="compositionally biased region" description="Polar residues" evidence="1">
    <location>
        <begin position="126"/>
        <end position="146"/>
    </location>
</feature>
<dbReference type="PANTHER" id="PTHR31286:SF177">
    <property type="entry name" value="ENDONUCLEASE_EXONUCLEASE_PHOSPHATASE"/>
    <property type="match status" value="1"/>
</dbReference>
<comment type="caution">
    <text evidence="3">The sequence shown here is derived from an EMBL/GenBank/DDBJ whole genome shotgun (WGS) entry which is preliminary data.</text>
</comment>
<dbReference type="Proteomes" id="UP000824120">
    <property type="component" value="Chromosome 12"/>
</dbReference>
<feature type="region of interest" description="Disordered" evidence="1">
    <location>
        <begin position="118"/>
        <end position="146"/>
    </location>
</feature>
<feature type="compositionally biased region" description="Basic and acidic residues" evidence="1">
    <location>
        <begin position="564"/>
        <end position="585"/>
    </location>
</feature>
<evidence type="ECO:0000259" key="2">
    <source>
        <dbReference type="Pfam" id="PF14111"/>
    </source>
</evidence>
<proteinExistence type="predicted"/>
<dbReference type="PANTHER" id="PTHR31286">
    <property type="entry name" value="GLYCINE-RICH CELL WALL STRUCTURAL PROTEIN 1.8-LIKE"/>
    <property type="match status" value="1"/>
</dbReference>
<feature type="region of interest" description="Disordered" evidence="1">
    <location>
        <begin position="564"/>
        <end position="624"/>
    </location>
</feature>
<gene>
    <name evidence="3" type="ORF">H5410_061343</name>
</gene>
<feature type="compositionally biased region" description="Polar residues" evidence="1">
    <location>
        <begin position="210"/>
        <end position="219"/>
    </location>
</feature>
<name>A0A9J5W7U2_SOLCO</name>
<dbReference type="OrthoDB" id="1002340at2759"/>
<feature type="region of interest" description="Disordered" evidence="1">
    <location>
        <begin position="289"/>
        <end position="334"/>
    </location>
</feature>
<dbReference type="Pfam" id="PF14111">
    <property type="entry name" value="DUF4283"/>
    <property type="match status" value="1"/>
</dbReference>
<dbReference type="InterPro" id="IPR025558">
    <property type="entry name" value="DUF4283"/>
</dbReference>
<protein>
    <recommendedName>
        <fullName evidence="2">DUF4283 domain-containing protein</fullName>
    </recommendedName>
</protein>
<sequence>MESSAMGRYIFSNKQHTITVPLSDDELKWAQEIISLAKPGVIRIVPLDGMNSTPHDPSMNSNEDSSELRQFLEIQNTILKSTQHSALNHININYVNEGKNFSQDSDQVAEAQLNEAAGKSVMSMDHTANNPQGREQSIGGNKNVDNNIEVSSKCSNQSNLANTHNAGKVLVEIPQSNERSKHQTVGKRDSSDHNQIPEDIDGEQKRQENGKNYTPKVNHNTTGKAVIYVHNQHDHNKPANLLNSENQNMHEKGSHNLQVDGNEQTMENINKGNITIDPRIPPPIKVSSNFDTYKSNHPKTNQFSPKMNQNRPTPNSFGNKNTKSQIPEPSPPTVVQSLATRLRANQAKNIIPVIINPPIVASRQGRPSITFYEDDFMINMAERCKYTLVGKFINVMPKMEVIRRSFSAQMHLTGGFKIAHFNLRHIYIDFDNEADHVTMCSPGFKPEEESVVVPIWVTLPELLWHCYYMDSLIIILSPIGKALHLDSASLQKIRGSVAKVRVQIDLTKETPQHIWIAFSEKDPFKAKWQLVEYEEVPPYYLYCKQQGHIAGTCPLKITEEEIKKRKDMENNKKSDEKQNHQEKKNNQQQEQVQQIKIDQAKQQMQDSGMNLNTSDVVNKKSGDQIPVSPTPVIVDVEDHCYENDIPSPVNPTVLVDEDCGGRLVVKEKHSNLQEGEPKGRALSQVMHENQSNDPKTDLQTPATTKSQQEK</sequence>
<organism evidence="3 4">
    <name type="scientific">Solanum commersonii</name>
    <name type="common">Commerson's wild potato</name>
    <name type="synonym">Commerson's nightshade</name>
    <dbReference type="NCBI Taxonomy" id="4109"/>
    <lineage>
        <taxon>Eukaryota</taxon>
        <taxon>Viridiplantae</taxon>
        <taxon>Streptophyta</taxon>
        <taxon>Embryophyta</taxon>
        <taxon>Tracheophyta</taxon>
        <taxon>Spermatophyta</taxon>
        <taxon>Magnoliopsida</taxon>
        <taxon>eudicotyledons</taxon>
        <taxon>Gunneridae</taxon>
        <taxon>Pentapetalae</taxon>
        <taxon>asterids</taxon>
        <taxon>lamiids</taxon>
        <taxon>Solanales</taxon>
        <taxon>Solanaceae</taxon>
        <taxon>Solanoideae</taxon>
        <taxon>Solaneae</taxon>
        <taxon>Solanum</taxon>
    </lineage>
</organism>
<feature type="compositionally biased region" description="Basic and acidic residues" evidence="1">
    <location>
        <begin position="178"/>
        <end position="209"/>
    </location>
</feature>
<feature type="compositionally biased region" description="Polar residues" evidence="1">
    <location>
        <begin position="600"/>
        <end position="616"/>
    </location>
</feature>